<accession>A0ABN8FJC8</accession>
<evidence type="ECO:0008006" key="3">
    <source>
        <dbReference type="Google" id="ProtNLM"/>
    </source>
</evidence>
<proteinExistence type="predicted"/>
<dbReference type="EMBL" id="CAKMAB010000030">
    <property type="protein sequence ID" value="CAH1058195.1"/>
    <property type="molecule type" value="Genomic_DNA"/>
</dbReference>
<reference evidence="1" key="1">
    <citation type="submission" date="2021-12" db="EMBL/GenBank/DDBJ databases">
        <authorList>
            <person name="Criscuolo A."/>
        </authorList>
    </citation>
    <scope>NUCLEOTIDE SEQUENCE</scope>
    <source>
        <strain evidence="1">CIP111894</strain>
    </source>
</reference>
<sequence length="38" mass="4384">MKEQLKIDIRFEEIQFEDIPEIEEVITPGWGTAGCCTN</sequence>
<evidence type="ECO:0000313" key="1">
    <source>
        <dbReference type="EMBL" id="CAH1058195.1"/>
    </source>
</evidence>
<name>A0ABN8FJC8_9BACL</name>
<gene>
    <name evidence="1" type="ORF">PAECIP111894_04368</name>
</gene>
<organism evidence="1 2">
    <name type="scientific">Paenibacillus pseudetheri</name>
    <dbReference type="NCBI Taxonomy" id="2897682"/>
    <lineage>
        <taxon>Bacteria</taxon>
        <taxon>Bacillati</taxon>
        <taxon>Bacillota</taxon>
        <taxon>Bacilli</taxon>
        <taxon>Bacillales</taxon>
        <taxon>Paenibacillaceae</taxon>
        <taxon>Paenibacillus</taxon>
    </lineage>
</organism>
<protein>
    <recommendedName>
        <fullName evidence="3">Lantibiotic</fullName>
    </recommendedName>
</protein>
<dbReference type="Proteomes" id="UP000838749">
    <property type="component" value="Unassembled WGS sequence"/>
</dbReference>
<comment type="caution">
    <text evidence="1">The sequence shown here is derived from an EMBL/GenBank/DDBJ whole genome shotgun (WGS) entry which is preliminary data.</text>
</comment>
<dbReference type="PROSITE" id="PS51257">
    <property type="entry name" value="PROKAR_LIPOPROTEIN"/>
    <property type="match status" value="1"/>
</dbReference>
<evidence type="ECO:0000313" key="2">
    <source>
        <dbReference type="Proteomes" id="UP000838749"/>
    </source>
</evidence>
<keyword evidence="2" id="KW-1185">Reference proteome</keyword>